<gene>
    <name evidence="9" type="ORF">C7B82_13810</name>
</gene>
<dbReference type="GO" id="GO:0006154">
    <property type="term" value="P:adenosine catabolic process"/>
    <property type="evidence" value="ECO:0007669"/>
    <property type="project" value="TreeGrafter"/>
</dbReference>
<dbReference type="PANTHER" id="PTHR11409">
    <property type="entry name" value="ADENOSINE DEAMINASE"/>
    <property type="match status" value="1"/>
</dbReference>
<dbReference type="EMBL" id="PVWK01000081">
    <property type="protein sequence ID" value="PSB28273.1"/>
    <property type="molecule type" value="Genomic_DNA"/>
</dbReference>
<comment type="similarity">
    <text evidence="2">Belongs to the metallo-dependent hydrolases superfamily. Adenosine and AMP deaminases family.</text>
</comment>
<dbReference type="Gene3D" id="3.20.20.140">
    <property type="entry name" value="Metal-dependent hydrolases"/>
    <property type="match status" value="1"/>
</dbReference>
<organism evidence="9 10">
    <name type="scientific">Stenomitos frigidus ULC18</name>
    <dbReference type="NCBI Taxonomy" id="2107698"/>
    <lineage>
        <taxon>Bacteria</taxon>
        <taxon>Bacillati</taxon>
        <taxon>Cyanobacteriota</taxon>
        <taxon>Cyanophyceae</taxon>
        <taxon>Leptolyngbyales</taxon>
        <taxon>Leptolyngbyaceae</taxon>
        <taxon>Stenomitos</taxon>
    </lineage>
</organism>
<keyword evidence="4" id="KW-0479">Metal-binding</keyword>
<dbReference type="InterPro" id="IPR032466">
    <property type="entry name" value="Metal_Hydrolase"/>
</dbReference>
<proteinExistence type="inferred from homology"/>
<evidence type="ECO:0000259" key="8">
    <source>
        <dbReference type="Pfam" id="PF00962"/>
    </source>
</evidence>
<dbReference type="AlphaFoldDB" id="A0A2T1E6A1"/>
<reference evidence="9 10" key="2">
    <citation type="submission" date="2018-03" db="EMBL/GenBank/DDBJ databases">
        <title>The ancient ancestry and fast evolution of plastids.</title>
        <authorList>
            <person name="Moore K.R."/>
            <person name="Magnabosco C."/>
            <person name="Momper L."/>
            <person name="Gold D.A."/>
            <person name="Bosak T."/>
            <person name="Fournier G.P."/>
        </authorList>
    </citation>
    <scope>NUCLEOTIDE SEQUENCE [LARGE SCALE GENOMIC DNA]</scope>
    <source>
        <strain evidence="9 10">ULC18</strain>
    </source>
</reference>
<comment type="cofactor">
    <cofactor evidence="1">
        <name>Zn(2+)</name>
        <dbReference type="ChEBI" id="CHEBI:29105"/>
    </cofactor>
</comment>
<keyword evidence="6" id="KW-0862">Zinc</keyword>
<dbReference type="EC" id="3.5.4.4" evidence="3"/>
<keyword evidence="5" id="KW-0378">Hydrolase</keyword>
<keyword evidence="7" id="KW-0732">Signal</keyword>
<name>A0A2T1E6A1_9CYAN</name>
<evidence type="ECO:0000256" key="2">
    <source>
        <dbReference type="ARBA" id="ARBA00006676"/>
    </source>
</evidence>
<accession>A0A2T1E6A1</accession>
<dbReference type="GO" id="GO:0046872">
    <property type="term" value="F:metal ion binding"/>
    <property type="evidence" value="ECO:0007669"/>
    <property type="project" value="UniProtKB-KW"/>
</dbReference>
<comment type="caution">
    <text evidence="9">The sequence shown here is derived from an EMBL/GenBank/DDBJ whole genome shotgun (WGS) entry which is preliminary data.</text>
</comment>
<dbReference type="GO" id="GO:0005829">
    <property type="term" value="C:cytosol"/>
    <property type="evidence" value="ECO:0007669"/>
    <property type="project" value="TreeGrafter"/>
</dbReference>
<evidence type="ECO:0000256" key="6">
    <source>
        <dbReference type="ARBA" id="ARBA00022833"/>
    </source>
</evidence>
<evidence type="ECO:0000256" key="3">
    <source>
        <dbReference type="ARBA" id="ARBA00012784"/>
    </source>
</evidence>
<dbReference type="GO" id="GO:0043103">
    <property type="term" value="P:hypoxanthine salvage"/>
    <property type="evidence" value="ECO:0007669"/>
    <property type="project" value="TreeGrafter"/>
</dbReference>
<feature type="domain" description="Adenosine deaminase" evidence="8">
    <location>
        <begin position="145"/>
        <end position="460"/>
    </location>
</feature>
<evidence type="ECO:0000256" key="7">
    <source>
        <dbReference type="SAM" id="SignalP"/>
    </source>
</evidence>
<dbReference type="InterPro" id="IPR001365">
    <property type="entry name" value="A_deaminase_dom"/>
</dbReference>
<sequence>MSKAAHIPLFLGLLVGSGLAISGVAAQDANPPTLRRSEAQAASWLEQHRDSPPAIRAFVQRMPKGGDIHTHLSGAVYAEHYLEWAIADGYCVDPVAIKLVTPTDCGKAPNYFPASELFKRSSVYDALVNRWSTRSLAFAGKSGHDQFFQAFEGFDLISSSPSRRGDMVAEVANRAASQHVSYLELLLTTQGSATTQLARSVGWQTTLAETRRQLLAKGLLKLVNDGKQELDQLEGRTAKALGCGSAKAQPGCQVTVRFLQQTNRFKAPLEVFAQFVYAFELAKTDSRVVGINLVAPEDHPIALRDYTRQMEMLQFLHQQSPSVKVSLHAGELTLGLVPPEQLRFHIRQAVEMAQADRIGHGVDLLYEDNPFGLLELMRKRGVLVEICLTSNEAILNVKGKDHPFPLYWAAGVPVTLASDDEGISRVDLSNEYQLAVQRYALKYEDLKRLARNSLEYSFLKGQSLWQSPRYTAVASACTTDNPGSTALSKPCTALLKESDRARAQWQLEADFTAFEALSWLK</sequence>
<evidence type="ECO:0000313" key="10">
    <source>
        <dbReference type="Proteomes" id="UP000239576"/>
    </source>
</evidence>
<protein>
    <recommendedName>
        <fullName evidence="3">adenosine deaminase</fullName>
        <ecNumber evidence="3">3.5.4.4</ecNumber>
    </recommendedName>
</protein>
<keyword evidence="10" id="KW-1185">Reference proteome</keyword>
<dbReference type="InterPro" id="IPR006330">
    <property type="entry name" value="Ado/ade_deaminase"/>
</dbReference>
<evidence type="ECO:0000256" key="5">
    <source>
        <dbReference type="ARBA" id="ARBA00022801"/>
    </source>
</evidence>
<evidence type="ECO:0000256" key="1">
    <source>
        <dbReference type="ARBA" id="ARBA00001947"/>
    </source>
</evidence>
<reference evidence="10" key="1">
    <citation type="submission" date="2018-02" db="EMBL/GenBank/DDBJ databases">
        <authorList>
            <person name="Moore K."/>
            <person name="Momper L."/>
        </authorList>
    </citation>
    <scope>NUCLEOTIDE SEQUENCE [LARGE SCALE GENOMIC DNA]</scope>
    <source>
        <strain evidence="10">ULC18</strain>
    </source>
</reference>
<dbReference type="Proteomes" id="UP000239576">
    <property type="component" value="Unassembled WGS sequence"/>
</dbReference>
<dbReference type="GO" id="GO:0046103">
    <property type="term" value="P:inosine biosynthetic process"/>
    <property type="evidence" value="ECO:0007669"/>
    <property type="project" value="TreeGrafter"/>
</dbReference>
<dbReference type="Pfam" id="PF00962">
    <property type="entry name" value="A_deaminase"/>
    <property type="match status" value="1"/>
</dbReference>
<dbReference type="PANTHER" id="PTHR11409:SF43">
    <property type="entry name" value="ADENOSINE DEAMINASE"/>
    <property type="match status" value="1"/>
</dbReference>
<dbReference type="GO" id="GO:0004000">
    <property type="term" value="F:adenosine deaminase activity"/>
    <property type="evidence" value="ECO:0007669"/>
    <property type="project" value="TreeGrafter"/>
</dbReference>
<evidence type="ECO:0000313" key="9">
    <source>
        <dbReference type="EMBL" id="PSB28273.1"/>
    </source>
</evidence>
<evidence type="ECO:0000256" key="4">
    <source>
        <dbReference type="ARBA" id="ARBA00022723"/>
    </source>
</evidence>
<dbReference type="OrthoDB" id="9779574at2"/>
<dbReference type="SUPFAM" id="SSF51556">
    <property type="entry name" value="Metallo-dependent hydrolases"/>
    <property type="match status" value="1"/>
</dbReference>
<feature type="chain" id="PRO_5015437225" description="adenosine deaminase" evidence="7">
    <location>
        <begin position="21"/>
        <end position="521"/>
    </location>
</feature>
<feature type="signal peptide" evidence="7">
    <location>
        <begin position="1"/>
        <end position="20"/>
    </location>
</feature>
<dbReference type="RefSeq" id="WP_106256873.1">
    <property type="nucleotide sequence ID" value="NZ_CAWNSW010000004.1"/>
</dbReference>